<reference evidence="1 2" key="1">
    <citation type="journal article" date="2014" name="Int. J. Syst. Evol. Microbiol.">
        <title>Leptospira mayottensis sp. nov., a pathogenic species of the genus Leptospira isolated from humans.</title>
        <authorList>
            <person name="Bourhy P."/>
            <person name="Collet L."/>
            <person name="Brisse S."/>
            <person name="Picardeau M."/>
        </authorList>
    </citation>
    <scope>NUCLEOTIDE SEQUENCE [LARGE SCALE GENOMIC DNA]</scope>
    <source>
        <strain evidence="1 2">200901122</strain>
    </source>
</reference>
<dbReference type="Proteomes" id="UP000001343">
    <property type="component" value="Unassembled WGS sequence"/>
</dbReference>
<dbReference type="AlphaFoldDB" id="A0AA87SXR9"/>
<comment type="caution">
    <text evidence="1">The sequence shown here is derived from an EMBL/GenBank/DDBJ whole genome shotgun (WGS) entry which is preliminary data.</text>
</comment>
<sequence>MCGKDELYRTAILSRNKRFHKSNCRFGISKILSVSRMFFIMNLTKFRWSSLETVFLI</sequence>
<protein>
    <submittedName>
        <fullName evidence="1">Uncharacterized protein</fullName>
    </submittedName>
</protein>
<dbReference type="EMBL" id="AKWM02000021">
    <property type="protein sequence ID" value="EKS01308.1"/>
    <property type="molecule type" value="Genomic_DNA"/>
</dbReference>
<evidence type="ECO:0000313" key="1">
    <source>
        <dbReference type="EMBL" id="EKS01308.1"/>
    </source>
</evidence>
<accession>A0AA87SXR9</accession>
<name>A0AA87SXR9_9LEPT</name>
<proteinExistence type="predicted"/>
<evidence type="ECO:0000313" key="2">
    <source>
        <dbReference type="Proteomes" id="UP000001343"/>
    </source>
</evidence>
<organism evidence="1 2">
    <name type="scientific">Leptospira mayottensis 200901122</name>
    <dbReference type="NCBI Taxonomy" id="1193010"/>
    <lineage>
        <taxon>Bacteria</taxon>
        <taxon>Pseudomonadati</taxon>
        <taxon>Spirochaetota</taxon>
        <taxon>Spirochaetia</taxon>
        <taxon>Leptospirales</taxon>
        <taxon>Leptospiraceae</taxon>
        <taxon>Leptospira</taxon>
    </lineage>
</organism>
<gene>
    <name evidence="1" type="ORF">LEP1GSC125_0647</name>
</gene>